<dbReference type="Pfam" id="PF23797">
    <property type="entry name" value="Beta-prop_ELP1_2nd"/>
    <property type="match status" value="1"/>
</dbReference>
<dbReference type="PANTHER" id="PTHR12747:SF0">
    <property type="entry name" value="ELONGATOR COMPLEX PROTEIN 1"/>
    <property type="match status" value="1"/>
</dbReference>
<keyword evidence="6" id="KW-0175">Coiled coil</keyword>
<dbReference type="GO" id="GO:0002926">
    <property type="term" value="P:tRNA wobble base 5-methoxycarbonylmethyl-2-thiouridinylation"/>
    <property type="evidence" value="ECO:0007669"/>
    <property type="project" value="TreeGrafter"/>
</dbReference>
<dbReference type="EMBL" id="KV428010">
    <property type="protein sequence ID" value="KZT43015.1"/>
    <property type="molecule type" value="Genomic_DNA"/>
</dbReference>
<comment type="similarity">
    <text evidence="2 5">Belongs to the ELP1/IKA1 family.</text>
</comment>
<dbReference type="GO" id="GO:0005634">
    <property type="term" value="C:nucleus"/>
    <property type="evidence" value="ECO:0007669"/>
    <property type="project" value="UniProtKB-SubCell"/>
</dbReference>
<feature type="domain" description="ELP1 alpha-solenoid" evidence="11">
    <location>
        <begin position="705"/>
        <end position="890"/>
    </location>
</feature>
<dbReference type="Pfam" id="PF23925">
    <property type="entry name" value="A-sol_ELP1"/>
    <property type="match status" value="1"/>
</dbReference>
<dbReference type="GO" id="GO:0005829">
    <property type="term" value="C:cytosol"/>
    <property type="evidence" value="ECO:0007669"/>
    <property type="project" value="TreeGrafter"/>
</dbReference>
<feature type="domain" description="ELP1 three-helical bundle" evidence="12">
    <location>
        <begin position="1070"/>
        <end position="1237"/>
    </location>
</feature>
<dbReference type="PANTHER" id="PTHR12747">
    <property type="entry name" value="ELONGATOR COMPLEX PROTEIN 1"/>
    <property type="match status" value="1"/>
</dbReference>
<keyword evidence="14" id="KW-1185">Reference proteome</keyword>
<evidence type="ECO:0000256" key="3">
    <source>
        <dbReference type="ARBA" id="ARBA00022490"/>
    </source>
</evidence>
<accession>A0A166HRK3</accession>
<feature type="region of interest" description="Disordered" evidence="7">
    <location>
        <begin position="1243"/>
        <end position="1272"/>
    </location>
</feature>
<keyword evidence="13" id="KW-0808">Transferase</keyword>
<sequence>MRNISLLSHDEHRTAHKGVITATTFDLETKQLYYASESTNGSGFVEILIHKADPPRLFSAPFQNPDDTTPQILSLKVISESRSMSLILKGGEIATLALDEHLELFESVGSVEEGILAASWSTDESLLVLITGHGNVLLMSSTFDTLSESPLSTTEFGEDAPINVGWGSKQTQFHGSIGKTAAQVAADPQNIGSSPDDDGLPRISWRGDGAFFVVSSLTSTSPGGAPPHRLLRVYNRLGELQSTSEGVAGLESSLSWRPSGNLIAACQRFGAHPGLGKGNEGRHDVVFFERNGLRHGEFTMRTGRWAQSAKTAASGLNYGYRVTELAWNSDSTILSIWVRTETSDILQLWTTSNYHWYLKHEFCLGNRRDVSQADANDHFTHVCWHPEIATKLIVCTKDAICERTYSWDTVVARSAPPNDSGCVLVVDGDSVNLTPFRVQNVPPPMSSFQLTSTVSRVPPVHTFFSSNDDSLGLVWESGHVQIWHLNINLSGARSRVMSPKPLWEGLVEVERLRQGILWKNPEEETWTVVLLGNEGATDVIKSIAFGVSETRCTIELDSKNGRLLEPLGTQAIYQEQNGTLSNIDLENHNLATTSSFPNFCSSALSNADLFIGLAASGKLFASTPGGECVPIAPGVNSFTLILDFLIYTTVTHQSYYVPLQKLLPLMPEWESRRVERGSRIVVATSSSMSVVLQMPRGNLETINPRSLVMDAILKDIESQAYRRAFIAARKHRIDLNVFIDHKPEVFASKLGLFVDQIDDADFLNLFLSGIGRSAQAADRIAHICDRLRLELESRDIRKYVNTILTTHVVKTPPDYESGLLLLLRLRDEYPEIVEEAIKYIIFLVDADRLFDAALGMYDFSLVLMIAQFSQKVCLITFSDPREYLPFLKELRSHEHFYQRYKIDDHLKRYTKALSSLSLAGEMYFQEALEYVEKHSLYAQAFALWKNDQSKHNAVLNLFGDHLFDRREFDQAAIVFRSCNELRKAMVAHERARQWRETFIVASELRLDAEEIILVAKRLAEDLASRQKFADAGQVILDYGKDVDLSVTYFSQGRYFSEAKRVCALHSRNELLEEVVHPAIEHTVSEIQDDIEEMREQIQKQLSRVGELRTRKNLEPDAFYGEEANIHNVDAMTDVSTPFTAFTRYTVAPSLSSQTSKRSQKLKKRNERKAGRKGTYQEEEYLFASVTKLCARFGATQDGTQQLLPHLLALPTGFELARDLEALVLSFQKEMQDAVEEIWNVPSEIPETSEPSPNANVAPRPQDKHPRPTIQTSHWNLRILESLSE</sequence>
<evidence type="ECO:0000259" key="10">
    <source>
        <dbReference type="Pfam" id="PF23878"/>
    </source>
</evidence>
<organism evidence="13 14">
    <name type="scientific">Sistotremastrum suecicum HHB10207 ss-3</name>
    <dbReference type="NCBI Taxonomy" id="1314776"/>
    <lineage>
        <taxon>Eukaryota</taxon>
        <taxon>Fungi</taxon>
        <taxon>Dikarya</taxon>
        <taxon>Basidiomycota</taxon>
        <taxon>Agaricomycotina</taxon>
        <taxon>Agaricomycetes</taxon>
        <taxon>Sistotremastrales</taxon>
        <taxon>Sistotremastraceae</taxon>
        <taxon>Sistotremastrum</taxon>
    </lineage>
</organism>
<evidence type="ECO:0000259" key="12">
    <source>
        <dbReference type="Pfam" id="PF23936"/>
    </source>
</evidence>
<dbReference type="InterPro" id="IPR006849">
    <property type="entry name" value="Elp1"/>
</dbReference>
<dbReference type="InterPro" id="IPR056166">
    <property type="entry name" value="TPR_ELP1"/>
</dbReference>
<evidence type="ECO:0000256" key="5">
    <source>
        <dbReference type="PIRNR" id="PIRNR017233"/>
    </source>
</evidence>
<dbReference type="Proteomes" id="UP000076798">
    <property type="component" value="Unassembled WGS sequence"/>
</dbReference>
<evidence type="ECO:0000259" key="8">
    <source>
        <dbReference type="Pfam" id="PF04762"/>
    </source>
</evidence>
<dbReference type="PIRSF" id="PIRSF017233">
    <property type="entry name" value="IKAP"/>
    <property type="match status" value="1"/>
</dbReference>
<dbReference type="OrthoDB" id="40048at2759"/>
<comment type="function">
    <text evidence="5">Component of the elongator complex which is required for multiple tRNA modifications, including mcm5U (5-methoxycarbonylmethyl uridine), mcm5s2U (5-methoxycarbonylmethyl-2-thiouridine), and ncm5U (5-carbamoylmethyl uridine). The elongator complex catalyzes formation of carboxymethyluridine in the wobble base at position 34 in tRNAs.</text>
</comment>
<name>A0A166HRK3_9AGAM</name>
<keyword evidence="3 5" id="KW-0963">Cytoplasm</keyword>
<dbReference type="InterPro" id="IPR056167">
    <property type="entry name" value="A-sol_ELP1"/>
</dbReference>
<comment type="subcellular location">
    <subcellularLocation>
        <location evidence="5">Cytoplasm</location>
    </subcellularLocation>
    <subcellularLocation>
        <location evidence="5">Nucleus</location>
    </subcellularLocation>
</comment>
<evidence type="ECO:0000259" key="9">
    <source>
        <dbReference type="Pfam" id="PF23797"/>
    </source>
</evidence>
<gene>
    <name evidence="13" type="ORF">SISSUDRAFT_1069162</name>
</gene>
<evidence type="ECO:0000256" key="4">
    <source>
        <dbReference type="ARBA" id="ARBA00022694"/>
    </source>
</evidence>
<keyword evidence="13" id="KW-0418">Kinase</keyword>
<comment type="pathway">
    <text evidence="1">tRNA modification; 5-methoxycarbonylmethyl-2-thiouridine-tRNA biosynthesis.</text>
</comment>
<evidence type="ECO:0000313" key="13">
    <source>
        <dbReference type="EMBL" id="KZT43015.1"/>
    </source>
</evidence>
<dbReference type="Pfam" id="PF23936">
    <property type="entry name" value="HB_ELP1"/>
    <property type="match status" value="1"/>
</dbReference>
<dbReference type="Pfam" id="PF23878">
    <property type="entry name" value="TPR_ELP1"/>
    <property type="match status" value="1"/>
</dbReference>
<reference evidence="13 14" key="1">
    <citation type="journal article" date="2016" name="Mol. Biol. Evol.">
        <title>Comparative Genomics of Early-Diverging Mushroom-Forming Fungi Provides Insights into the Origins of Lignocellulose Decay Capabilities.</title>
        <authorList>
            <person name="Nagy L.G."/>
            <person name="Riley R."/>
            <person name="Tritt A."/>
            <person name="Adam C."/>
            <person name="Daum C."/>
            <person name="Floudas D."/>
            <person name="Sun H."/>
            <person name="Yadav J.S."/>
            <person name="Pangilinan J."/>
            <person name="Larsson K.H."/>
            <person name="Matsuura K."/>
            <person name="Barry K."/>
            <person name="Labutti K."/>
            <person name="Kuo R."/>
            <person name="Ohm R.A."/>
            <person name="Bhattacharya S.S."/>
            <person name="Shirouzu T."/>
            <person name="Yoshinaga Y."/>
            <person name="Martin F.M."/>
            <person name="Grigoriev I.V."/>
            <person name="Hibbett D.S."/>
        </authorList>
    </citation>
    <scope>NUCLEOTIDE SEQUENCE [LARGE SCALE GENOMIC DNA]</scope>
    <source>
        <strain evidence="13 14">HHB10207 ss-3</strain>
    </source>
</reference>
<feature type="compositionally biased region" description="Basic residues" evidence="7">
    <location>
        <begin position="1157"/>
        <end position="1171"/>
    </location>
</feature>
<feature type="domain" description="ELP1 TPR" evidence="10">
    <location>
        <begin position="897"/>
        <end position="1060"/>
    </location>
</feature>
<keyword evidence="5" id="KW-0539">Nucleus</keyword>
<dbReference type="InterPro" id="IPR056169">
    <property type="entry name" value="HB_ELP1"/>
</dbReference>
<dbReference type="Pfam" id="PF04762">
    <property type="entry name" value="Beta-prop_ELP1_1st"/>
    <property type="match status" value="1"/>
</dbReference>
<keyword evidence="4" id="KW-0819">tRNA processing</keyword>
<evidence type="ECO:0000256" key="6">
    <source>
        <dbReference type="SAM" id="Coils"/>
    </source>
</evidence>
<evidence type="ECO:0000259" key="11">
    <source>
        <dbReference type="Pfam" id="PF23925"/>
    </source>
</evidence>
<feature type="compositionally biased region" description="Low complexity" evidence="7">
    <location>
        <begin position="1243"/>
        <end position="1252"/>
    </location>
</feature>
<dbReference type="InterPro" id="IPR056164">
    <property type="entry name" value="Beta-prop_ELP1_1st"/>
</dbReference>
<evidence type="ECO:0000313" key="14">
    <source>
        <dbReference type="Proteomes" id="UP000076798"/>
    </source>
</evidence>
<dbReference type="UniPathway" id="UPA00988"/>
<protein>
    <recommendedName>
        <fullName evidence="5">Elongator complex protein 1</fullName>
    </recommendedName>
</protein>
<dbReference type="GO" id="GO:0000049">
    <property type="term" value="F:tRNA binding"/>
    <property type="evidence" value="ECO:0007669"/>
    <property type="project" value="TreeGrafter"/>
</dbReference>
<dbReference type="SUPFAM" id="SSF69322">
    <property type="entry name" value="Tricorn protease domain 2"/>
    <property type="match status" value="1"/>
</dbReference>
<dbReference type="GO" id="GO:0033588">
    <property type="term" value="C:elongator holoenzyme complex"/>
    <property type="evidence" value="ECO:0007669"/>
    <property type="project" value="InterPro"/>
</dbReference>
<feature type="coiled-coil region" evidence="6">
    <location>
        <begin position="1083"/>
        <end position="1110"/>
    </location>
</feature>
<evidence type="ECO:0000256" key="1">
    <source>
        <dbReference type="ARBA" id="ARBA00005043"/>
    </source>
</evidence>
<feature type="domain" description="ELP1 first N-terminal beta-propeller" evidence="8">
    <location>
        <begin position="1"/>
        <end position="387"/>
    </location>
</feature>
<dbReference type="InterPro" id="IPR056165">
    <property type="entry name" value="Beta-prop_ELP1_2nd"/>
</dbReference>
<proteinExistence type="inferred from homology"/>
<evidence type="ECO:0000256" key="2">
    <source>
        <dbReference type="ARBA" id="ARBA00006086"/>
    </source>
</evidence>
<feature type="region of interest" description="Disordered" evidence="7">
    <location>
        <begin position="1152"/>
        <end position="1173"/>
    </location>
</feature>
<dbReference type="GO" id="GO:0016301">
    <property type="term" value="F:kinase activity"/>
    <property type="evidence" value="ECO:0007669"/>
    <property type="project" value="UniProtKB-KW"/>
</dbReference>
<dbReference type="STRING" id="1314776.A0A166HRK3"/>
<feature type="domain" description="ELP1 N-terminal second beta-propeller" evidence="9">
    <location>
        <begin position="425"/>
        <end position="681"/>
    </location>
</feature>
<evidence type="ECO:0000256" key="7">
    <source>
        <dbReference type="SAM" id="MobiDB-lite"/>
    </source>
</evidence>